<evidence type="ECO:0000313" key="1">
    <source>
        <dbReference type="EMBL" id="ORD94347.1"/>
    </source>
</evidence>
<sequence length="404" mass="45761">MDKSDKRIIAAVAVGAVCLAIGYFKRGGSKKERIRRMFKKRDYRGILSNYSGEEITGALYGKWGENKEEAFRAILFITMLDVKREAAESRKYNLEAEMKLEEYVEEECGKMVEKYSSRVSDVKTRDFYDLLGCDSESFGSALKLGMDECIKGNLKWAKNIFGSCRSSSNRQLVDLVAVYHGISTCLVTESETHPFLYSKVLDKLGRIEEQKEFLVKIGNGDLTPVERVILMHHKLINLIKLAVGGSESASVELVEYSDSVFSRIKLGEFSSLKNENCFINLICVLMEHSLLNEDDQRISALTGLIDPSIDVRYALITYQAVEYSERRSGIRSPKKMDILTGALKLDKMCYKLHILLGNETKETVHYERALDASTTRSERSNAMRILLVTRIQNEILGLSSSERQ</sequence>
<reference evidence="1 2" key="1">
    <citation type="journal article" date="2017" name="Environ. Microbiol.">
        <title>Decay of the glycolytic pathway and adaptation to intranuclear parasitism within Enterocytozoonidae microsporidia.</title>
        <authorList>
            <person name="Wiredu Boakye D."/>
            <person name="Jaroenlak P."/>
            <person name="Prachumwat A."/>
            <person name="Williams T.A."/>
            <person name="Bateman K.S."/>
            <person name="Itsathitphaisarn O."/>
            <person name="Sritunyalucksana K."/>
            <person name="Paszkiewicz K.H."/>
            <person name="Moore K.A."/>
            <person name="Stentiford G.D."/>
            <person name="Williams B.A."/>
        </authorList>
    </citation>
    <scope>NUCLEOTIDE SEQUENCE [LARGE SCALE GENOMIC DNA]</scope>
    <source>
        <strain evidence="1 2">GB1</strain>
    </source>
</reference>
<proteinExistence type="predicted"/>
<dbReference type="EMBL" id="LWDP01000024">
    <property type="protein sequence ID" value="ORD94347.1"/>
    <property type="molecule type" value="Genomic_DNA"/>
</dbReference>
<comment type="caution">
    <text evidence="1">The sequence shown here is derived from an EMBL/GenBank/DDBJ whole genome shotgun (WGS) entry which is preliminary data.</text>
</comment>
<protein>
    <submittedName>
        <fullName evidence="1">Uncharacterized protein</fullName>
    </submittedName>
</protein>
<keyword evidence="2" id="KW-1185">Reference proteome</keyword>
<name>A0A1Y1S7D0_9MICR</name>
<dbReference type="VEuPathDB" id="MicrosporidiaDB:ECANGB1_880"/>
<dbReference type="Proteomes" id="UP000192639">
    <property type="component" value="Unassembled WGS sequence"/>
</dbReference>
<gene>
    <name evidence="1" type="ORF">ECANGB1_880</name>
</gene>
<dbReference type="AlphaFoldDB" id="A0A1Y1S7D0"/>
<organism evidence="1 2">
    <name type="scientific">Enterospora canceri</name>
    <dbReference type="NCBI Taxonomy" id="1081671"/>
    <lineage>
        <taxon>Eukaryota</taxon>
        <taxon>Fungi</taxon>
        <taxon>Fungi incertae sedis</taxon>
        <taxon>Microsporidia</taxon>
        <taxon>Enterocytozoonidae</taxon>
        <taxon>Enterospora</taxon>
    </lineage>
</organism>
<dbReference type="OrthoDB" id="10597244at2759"/>
<evidence type="ECO:0000313" key="2">
    <source>
        <dbReference type="Proteomes" id="UP000192639"/>
    </source>
</evidence>
<accession>A0A1Y1S7D0</accession>